<dbReference type="GO" id="GO:0016020">
    <property type="term" value="C:membrane"/>
    <property type="evidence" value="ECO:0007669"/>
    <property type="project" value="UniProtKB-SubCell"/>
</dbReference>
<gene>
    <name evidence="7" type="ORF">Ciccas_007247</name>
</gene>
<evidence type="ECO:0000256" key="3">
    <source>
        <dbReference type="ARBA" id="ARBA00022989"/>
    </source>
</evidence>
<dbReference type="Pfam" id="PF03547">
    <property type="entry name" value="Mem_trans"/>
    <property type="match status" value="1"/>
</dbReference>
<organism evidence="7 8">
    <name type="scientific">Cichlidogyrus casuarinus</name>
    <dbReference type="NCBI Taxonomy" id="1844966"/>
    <lineage>
        <taxon>Eukaryota</taxon>
        <taxon>Metazoa</taxon>
        <taxon>Spiralia</taxon>
        <taxon>Lophotrochozoa</taxon>
        <taxon>Platyhelminthes</taxon>
        <taxon>Monogenea</taxon>
        <taxon>Monopisthocotylea</taxon>
        <taxon>Dactylogyridea</taxon>
        <taxon>Ancyrocephalidae</taxon>
        <taxon>Cichlidogyrus</taxon>
    </lineage>
</organism>
<dbReference type="SUPFAM" id="SSF81665">
    <property type="entry name" value="Calcium ATPase, transmembrane domain M"/>
    <property type="match status" value="1"/>
</dbReference>
<dbReference type="InterPro" id="IPR051832">
    <property type="entry name" value="mTOR-Rac_regulators"/>
</dbReference>
<proteinExistence type="predicted"/>
<feature type="transmembrane region" description="Helical" evidence="5">
    <location>
        <begin position="188"/>
        <end position="215"/>
    </location>
</feature>
<keyword evidence="3 5" id="KW-1133">Transmembrane helix</keyword>
<evidence type="ECO:0000256" key="5">
    <source>
        <dbReference type="SAM" id="Phobius"/>
    </source>
</evidence>
<dbReference type="PANTHER" id="PTHR22829:SF5">
    <property type="entry name" value="INTEGRAL MEMBRANE PROTEIN GPR155"/>
    <property type="match status" value="1"/>
</dbReference>
<feature type="transmembrane region" description="Helical" evidence="5">
    <location>
        <begin position="289"/>
        <end position="312"/>
    </location>
</feature>
<feature type="transmembrane region" description="Helical" evidence="5">
    <location>
        <begin position="626"/>
        <end position="648"/>
    </location>
</feature>
<protein>
    <submittedName>
        <fullName evidence="7">Uncharacterized protein</fullName>
    </submittedName>
</protein>
<evidence type="ECO:0000313" key="8">
    <source>
        <dbReference type="Proteomes" id="UP001626550"/>
    </source>
</evidence>
<dbReference type="InterPro" id="IPR004776">
    <property type="entry name" value="Mem_transp_PIN-like"/>
</dbReference>
<comment type="subcellular location">
    <subcellularLocation>
        <location evidence="1">Membrane</location>
        <topology evidence="1">Multi-pass membrane protein</topology>
    </subcellularLocation>
</comment>
<dbReference type="InterPro" id="IPR031985">
    <property type="entry name" value="DUF4787"/>
</dbReference>
<dbReference type="InterPro" id="IPR023298">
    <property type="entry name" value="ATPase_P-typ_TM_dom_sf"/>
</dbReference>
<dbReference type="EMBL" id="JBJKFK010001084">
    <property type="protein sequence ID" value="KAL3314142.1"/>
    <property type="molecule type" value="Genomic_DNA"/>
</dbReference>
<comment type="caution">
    <text evidence="7">The sequence shown here is derived from an EMBL/GenBank/DDBJ whole genome shotgun (WGS) entry which is preliminary data.</text>
</comment>
<feature type="transmembrane region" description="Helical" evidence="5">
    <location>
        <begin position="442"/>
        <end position="465"/>
    </location>
</feature>
<feature type="transmembrane region" description="Helical" evidence="5">
    <location>
        <begin position="264"/>
        <end position="283"/>
    </location>
</feature>
<name>A0ABD2Q4R9_9PLAT</name>
<keyword evidence="8" id="KW-1185">Reference proteome</keyword>
<evidence type="ECO:0000313" key="7">
    <source>
        <dbReference type="EMBL" id="KAL3314142.1"/>
    </source>
</evidence>
<feature type="signal peptide" evidence="6">
    <location>
        <begin position="1"/>
        <end position="19"/>
    </location>
</feature>
<feature type="transmembrane region" description="Helical" evidence="5">
    <location>
        <begin position="104"/>
        <end position="122"/>
    </location>
</feature>
<keyword evidence="4 5" id="KW-0472">Membrane</keyword>
<dbReference type="AlphaFoldDB" id="A0ABD2Q4R9"/>
<feature type="transmembrane region" description="Helical" evidence="5">
    <location>
        <begin position="513"/>
        <end position="531"/>
    </location>
</feature>
<feature type="chain" id="PRO_5044842604" evidence="6">
    <location>
        <begin position="20"/>
        <end position="784"/>
    </location>
</feature>
<dbReference type="Pfam" id="PF16029">
    <property type="entry name" value="DUF4787"/>
    <property type="match status" value="1"/>
</dbReference>
<evidence type="ECO:0000256" key="1">
    <source>
        <dbReference type="ARBA" id="ARBA00004141"/>
    </source>
</evidence>
<dbReference type="PANTHER" id="PTHR22829">
    <property type="entry name" value="DEP DOMAIN PROTEIN"/>
    <property type="match status" value="1"/>
</dbReference>
<reference evidence="7 8" key="1">
    <citation type="submission" date="2024-11" db="EMBL/GenBank/DDBJ databases">
        <title>Adaptive evolution of stress response genes in parasites aligns with host niche diversity.</title>
        <authorList>
            <person name="Hahn C."/>
            <person name="Resl P."/>
        </authorList>
    </citation>
    <scope>NUCLEOTIDE SEQUENCE [LARGE SCALE GENOMIC DNA]</scope>
    <source>
        <strain evidence="7">EGGRZ-B1_66</strain>
        <tissue evidence="7">Body</tissue>
    </source>
</reference>
<feature type="transmembrane region" description="Helical" evidence="5">
    <location>
        <begin position="485"/>
        <end position="501"/>
    </location>
</feature>
<sequence>MRYYITLFFLLLVAVLVESKLNYKFYTYKKKSRNESIFREHLSKCSNNCTSPTSDLEGLKCARQCLSNYCYDELYAWNELEPGEVDVRANSFKGCVLKVLKEEGVNVFGIILLGFLSARYNVIDKHSAQGLSSYVTKFALPAVFFRVMMGINFSDVNWLLILAVSLGKTVIFFVTFVLTLVITGCSNFGLAGILSMFTTQSNDVALAYPILLSIYPSLANYIYLFAPAQLVILNPISYFALEWHSSSNSQLSRRRQILTVLGRVFLNPLFFMTVIGAILNFIFQHSVPVLIDSFLSVMAQSFAATALFYLGFSMVGKMSQLNTKYGHIRRASPSILVEGERRAETAGFSERRPRPGYLDWCGVNTPLNWSIYMIVLVLLGKLLILPFTLREIVVLLDPSKGLKNATLVDISTFAFLYGTCPTAPPVFFFANEYGIFPEAIAAALVIGTFLCAPIIFVFARIATVYVMDPSMYDPILRSTVKDVCWANLFLCVWTFSVLLISEKGRRFPQRFTVFLTLSVFTSCFGALWLLLFDTQSMTPSTTVQYIGFILFYIGCNSARIWTMLLALSLVIQSLKGSEFLQNNQFIFYFFGFAEPGTSINNNIWSNPDASSYEQLEDSLAQFDRHIVLILLLMVTMFFGISLCTWKLVEEEPSGVYVVLEFLDGIFNFGQGLVLFALFGLDSDLIVNPCKQFVLRLWKATVGSLCSSGKRQFFMSVVDRRDAQNMSNITESVATDDDDELPILSGKPQGEIEQVINDTLLRHRHDTDFEALKSDLVNSFKTLSN</sequence>
<evidence type="ECO:0000256" key="6">
    <source>
        <dbReference type="SAM" id="SignalP"/>
    </source>
</evidence>
<accession>A0ABD2Q4R9</accession>
<keyword evidence="6" id="KW-0732">Signal</keyword>
<feature type="transmembrane region" description="Helical" evidence="5">
    <location>
        <begin position="369"/>
        <end position="390"/>
    </location>
</feature>
<dbReference type="Proteomes" id="UP001626550">
    <property type="component" value="Unassembled WGS sequence"/>
</dbReference>
<feature type="transmembrane region" description="Helical" evidence="5">
    <location>
        <begin position="543"/>
        <end position="571"/>
    </location>
</feature>
<keyword evidence="2 5" id="KW-0812">Transmembrane</keyword>
<evidence type="ECO:0000256" key="2">
    <source>
        <dbReference type="ARBA" id="ARBA00022692"/>
    </source>
</evidence>
<evidence type="ECO:0000256" key="4">
    <source>
        <dbReference type="ARBA" id="ARBA00023136"/>
    </source>
</evidence>